<evidence type="ECO:0000259" key="8">
    <source>
        <dbReference type="PROSITE" id="PS50109"/>
    </source>
</evidence>
<dbReference type="SMART" id="SM00388">
    <property type="entry name" value="HisKA"/>
    <property type="match status" value="1"/>
</dbReference>
<feature type="domain" description="Histidine kinase" evidence="8">
    <location>
        <begin position="197"/>
        <end position="418"/>
    </location>
</feature>
<comment type="catalytic activity">
    <reaction evidence="1">
        <text>ATP + protein L-histidine = ADP + protein N-phospho-L-histidine.</text>
        <dbReference type="EC" id="2.7.13.3"/>
    </reaction>
</comment>
<dbReference type="Gene3D" id="1.10.287.130">
    <property type="match status" value="1"/>
</dbReference>
<evidence type="ECO:0000256" key="2">
    <source>
        <dbReference type="ARBA" id="ARBA00012438"/>
    </source>
</evidence>
<proteinExistence type="predicted"/>
<dbReference type="SUPFAM" id="SSF55874">
    <property type="entry name" value="ATPase domain of HSP90 chaperone/DNA topoisomerase II/histidine kinase"/>
    <property type="match status" value="1"/>
</dbReference>
<dbReference type="PRINTS" id="PR00344">
    <property type="entry name" value="BCTRLSENSOR"/>
</dbReference>
<dbReference type="InterPro" id="IPR029016">
    <property type="entry name" value="GAF-like_dom_sf"/>
</dbReference>
<dbReference type="PROSITE" id="PS50109">
    <property type="entry name" value="HIS_KIN"/>
    <property type="match status" value="1"/>
</dbReference>
<dbReference type="InterPro" id="IPR004358">
    <property type="entry name" value="Sig_transdc_His_kin-like_C"/>
</dbReference>
<reference evidence="9 10" key="1">
    <citation type="journal article" date="2015" name="Nature">
        <title>rRNA introns, odd ribosomes, and small enigmatic genomes across a large radiation of phyla.</title>
        <authorList>
            <person name="Brown C.T."/>
            <person name="Hug L.A."/>
            <person name="Thomas B.C."/>
            <person name="Sharon I."/>
            <person name="Castelle C.J."/>
            <person name="Singh A."/>
            <person name="Wilkins M.J."/>
            <person name="Williams K.H."/>
            <person name="Banfield J.F."/>
        </authorList>
    </citation>
    <scope>NUCLEOTIDE SEQUENCE [LARGE SCALE GENOMIC DNA]</scope>
</reference>
<dbReference type="GO" id="GO:0000155">
    <property type="term" value="F:phosphorelay sensor kinase activity"/>
    <property type="evidence" value="ECO:0007669"/>
    <property type="project" value="InterPro"/>
</dbReference>
<evidence type="ECO:0000256" key="4">
    <source>
        <dbReference type="ARBA" id="ARBA00022679"/>
    </source>
</evidence>
<dbReference type="PANTHER" id="PTHR43047:SF72">
    <property type="entry name" value="OSMOSENSING HISTIDINE PROTEIN KINASE SLN1"/>
    <property type="match status" value="1"/>
</dbReference>
<comment type="caution">
    <text evidence="9">The sequence shown here is derived from an EMBL/GenBank/DDBJ whole genome shotgun (WGS) entry which is preliminary data.</text>
</comment>
<sequence length="447" mass="49740">MDFKEVVQKICDSILSELGYLKLGYRIIVLTLADEKKGVLKRISLSQTFEAAKAQAASAIPFHDIEIPLDAQKNLLIQTLHEKKPRSTHFWPDIFTPVLTPKEAIANQKASGIKTSMLYPVTIQDKALGVLIFSMVKDEKEVSEAEEDLIRGFTDVVGLAVQNAKLYTSLSETTAKLDKANKRLQELDKLKDDFVSMASHELRTPMTAIKSYLWMALNKKKQDLTPDLNRYIFRAFHSTERLINLVNDMLNISRIESGRIALNLAEVDPVELVHEVVDEVIPKATELNLNVKVIDRQVSKVLCDRDKIHEVIINLIGNSLKFTKQGGSISITFEEKAPFIYISVTDTGVGLAKEDMDRLFKKFSMIEHSYTAASASGGTGLGLYISKSIVILHKGDITAYSPGREKGSTFTLSLPIAGTSTALELIKEAPKVTQDSKGLEKKRLGYI</sequence>
<keyword evidence="5 9" id="KW-0418">Kinase</keyword>
<dbReference type="PANTHER" id="PTHR43047">
    <property type="entry name" value="TWO-COMPONENT HISTIDINE PROTEIN KINASE"/>
    <property type="match status" value="1"/>
</dbReference>
<keyword evidence="6" id="KW-0902">Two-component regulatory system</keyword>
<protein>
    <recommendedName>
        <fullName evidence="2">histidine kinase</fullName>
        <ecNumber evidence="2">2.7.13.3</ecNumber>
    </recommendedName>
</protein>
<dbReference type="CDD" id="cd00082">
    <property type="entry name" value="HisKA"/>
    <property type="match status" value="1"/>
</dbReference>
<dbReference type="GO" id="GO:0009927">
    <property type="term" value="F:histidine phosphotransfer kinase activity"/>
    <property type="evidence" value="ECO:0007669"/>
    <property type="project" value="TreeGrafter"/>
</dbReference>
<accession>A0A0G0UKP1</accession>
<dbReference type="InterPro" id="IPR005467">
    <property type="entry name" value="His_kinase_dom"/>
</dbReference>
<evidence type="ECO:0000256" key="1">
    <source>
        <dbReference type="ARBA" id="ARBA00000085"/>
    </source>
</evidence>
<dbReference type="InterPro" id="IPR003594">
    <property type="entry name" value="HATPase_dom"/>
</dbReference>
<dbReference type="EC" id="2.7.13.3" evidence="2"/>
<dbReference type="Gene3D" id="3.30.450.40">
    <property type="match status" value="1"/>
</dbReference>
<evidence type="ECO:0000256" key="7">
    <source>
        <dbReference type="ARBA" id="ARBA00023136"/>
    </source>
</evidence>
<dbReference type="Proteomes" id="UP000034854">
    <property type="component" value="Unassembled WGS sequence"/>
</dbReference>
<dbReference type="SUPFAM" id="SSF55781">
    <property type="entry name" value="GAF domain-like"/>
    <property type="match status" value="1"/>
</dbReference>
<dbReference type="InterPro" id="IPR003018">
    <property type="entry name" value="GAF"/>
</dbReference>
<dbReference type="InterPro" id="IPR036890">
    <property type="entry name" value="HATPase_C_sf"/>
</dbReference>
<dbReference type="InterPro" id="IPR036097">
    <property type="entry name" value="HisK_dim/P_sf"/>
</dbReference>
<gene>
    <name evidence="9" type="ORF">UU34_C0001G0078</name>
</gene>
<organism evidence="9 10">
    <name type="scientific">Candidatus Curtissbacteria bacterium GW2011_GWA1_41_11</name>
    <dbReference type="NCBI Taxonomy" id="1618409"/>
    <lineage>
        <taxon>Bacteria</taxon>
        <taxon>Candidatus Curtissiibacteriota</taxon>
    </lineage>
</organism>
<evidence type="ECO:0000256" key="6">
    <source>
        <dbReference type="ARBA" id="ARBA00023012"/>
    </source>
</evidence>
<dbReference type="FunFam" id="3.30.565.10:FF:000006">
    <property type="entry name" value="Sensor histidine kinase WalK"/>
    <property type="match status" value="1"/>
</dbReference>
<dbReference type="Pfam" id="PF00512">
    <property type="entry name" value="HisKA"/>
    <property type="match status" value="1"/>
</dbReference>
<dbReference type="SMART" id="SM00387">
    <property type="entry name" value="HATPase_c"/>
    <property type="match status" value="1"/>
</dbReference>
<dbReference type="Pfam" id="PF02518">
    <property type="entry name" value="HATPase_c"/>
    <property type="match status" value="1"/>
</dbReference>
<keyword evidence="4" id="KW-0808">Transferase</keyword>
<dbReference type="AlphaFoldDB" id="A0A0G0UKP1"/>
<evidence type="ECO:0000313" key="9">
    <source>
        <dbReference type="EMBL" id="KKR88081.1"/>
    </source>
</evidence>
<evidence type="ECO:0000313" key="10">
    <source>
        <dbReference type="Proteomes" id="UP000034854"/>
    </source>
</evidence>
<keyword evidence="3" id="KW-0597">Phosphoprotein</keyword>
<dbReference type="SMART" id="SM00065">
    <property type="entry name" value="GAF"/>
    <property type="match status" value="1"/>
</dbReference>
<dbReference type="EMBL" id="LCAG01000001">
    <property type="protein sequence ID" value="KKR88081.1"/>
    <property type="molecule type" value="Genomic_DNA"/>
</dbReference>
<dbReference type="Gene3D" id="3.30.565.10">
    <property type="entry name" value="Histidine kinase-like ATPase, C-terminal domain"/>
    <property type="match status" value="1"/>
</dbReference>
<keyword evidence="7" id="KW-0472">Membrane</keyword>
<evidence type="ECO:0000256" key="5">
    <source>
        <dbReference type="ARBA" id="ARBA00022777"/>
    </source>
</evidence>
<name>A0A0G0UKP1_9BACT</name>
<evidence type="ECO:0000256" key="3">
    <source>
        <dbReference type="ARBA" id="ARBA00022553"/>
    </source>
</evidence>
<dbReference type="GO" id="GO:0005886">
    <property type="term" value="C:plasma membrane"/>
    <property type="evidence" value="ECO:0007669"/>
    <property type="project" value="TreeGrafter"/>
</dbReference>
<dbReference type="SUPFAM" id="SSF47384">
    <property type="entry name" value="Homodimeric domain of signal transducing histidine kinase"/>
    <property type="match status" value="1"/>
</dbReference>
<dbReference type="InterPro" id="IPR003661">
    <property type="entry name" value="HisK_dim/P_dom"/>
</dbReference>
<dbReference type="FunFam" id="1.10.287.130:FF:000001">
    <property type="entry name" value="Two-component sensor histidine kinase"/>
    <property type="match status" value="1"/>
</dbReference>